<proteinExistence type="predicted"/>
<evidence type="ECO:0000259" key="1">
    <source>
        <dbReference type="Pfam" id="PF20150"/>
    </source>
</evidence>
<protein>
    <recommendedName>
        <fullName evidence="1">2EXR domain-containing protein</fullName>
    </recommendedName>
</protein>
<dbReference type="Pfam" id="PF20150">
    <property type="entry name" value="2EXR"/>
    <property type="match status" value="1"/>
</dbReference>
<sequence>MAQWKASGSHDDEMGILLGVPDNSRESSLDPIGEGDGVIFRPFKYLPAEVRIMIWTAAAVAAKPRGVYQFKFKEIKLGLASDNYPLAQSMFTHIRRLDDNGPLVREIRDMMQSVYKGDCVSTFTPLPEVGRFTREIRDLLRSCPEARSELIRAPAFASSFSFHRLQAGQCDLGVIRPFCYDTDWISLTELAHNLTIRSSTPGVLCTPDIAAIQHLAVPHFECFCPGAWRALLAQMRTLAAFPSLKSLGIYDPCFSVRRVSHWDRLITQDQRFFLKGVSTSASDGARPGRRLTGARFSDAMMHLRALVREVGWKQSLMKAQHWPRPASPRLADLKFCFLLHAGSQAGLDLMKFREDGSHLDDVARIEDLGPLGVEVKALQIMGARN</sequence>
<dbReference type="EMBL" id="JAKNSF020000124">
    <property type="protein sequence ID" value="KAK7713689.1"/>
    <property type="molecule type" value="Genomic_DNA"/>
</dbReference>
<evidence type="ECO:0000313" key="2">
    <source>
        <dbReference type="EMBL" id="KAK7713689.1"/>
    </source>
</evidence>
<dbReference type="Proteomes" id="UP001430848">
    <property type="component" value="Unassembled WGS sequence"/>
</dbReference>
<gene>
    <name evidence="2" type="ORF">SLS63_012004</name>
</gene>
<accession>A0ABR1NSG1</accession>
<feature type="domain" description="2EXR" evidence="1">
    <location>
        <begin position="40"/>
        <end position="151"/>
    </location>
</feature>
<name>A0ABR1NSG1_DIAER</name>
<evidence type="ECO:0000313" key="3">
    <source>
        <dbReference type="Proteomes" id="UP001430848"/>
    </source>
</evidence>
<reference evidence="2 3" key="1">
    <citation type="submission" date="2024-02" db="EMBL/GenBank/DDBJ databases">
        <title>De novo assembly and annotation of 12 fungi associated with fruit tree decline syndrome in Ontario, Canada.</title>
        <authorList>
            <person name="Sulman M."/>
            <person name="Ellouze W."/>
            <person name="Ilyukhin E."/>
        </authorList>
    </citation>
    <scope>NUCLEOTIDE SEQUENCE [LARGE SCALE GENOMIC DNA]</scope>
    <source>
        <strain evidence="2 3">M169</strain>
    </source>
</reference>
<keyword evidence="3" id="KW-1185">Reference proteome</keyword>
<dbReference type="InterPro" id="IPR045518">
    <property type="entry name" value="2EXR"/>
</dbReference>
<organism evidence="2 3">
    <name type="scientific">Diaporthe eres</name>
    <name type="common">Phomopsis oblonga</name>
    <dbReference type="NCBI Taxonomy" id="83184"/>
    <lineage>
        <taxon>Eukaryota</taxon>
        <taxon>Fungi</taxon>
        <taxon>Dikarya</taxon>
        <taxon>Ascomycota</taxon>
        <taxon>Pezizomycotina</taxon>
        <taxon>Sordariomycetes</taxon>
        <taxon>Sordariomycetidae</taxon>
        <taxon>Diaporthales</taxon>
        <taxon>Diaporthaceae</taxon>
        <taxon>Diaporthe</taxon>
        <taxon>Diaporthe eres species complex</taxon>
    </lineage>
</organism>
<comment type="caution">
    <text evidence="2">The sequence shown here is derived from an EMBL/GenBank/DDBJ whole genome shotgun (WGS) entry which is preliminary data.</text>
</comment>